<comment type="similarity">
    <text evidence="2 8">Belongs to the peptidase M16 family.</text>
</comment>
<evidence type="ECO:0000256" key="8">
    <source>
        <dbReference type="RuleBase" id="RU004447"/>
    </source>
</evidence>
<dbReference type="PROSITE" id="PS51257">
    <property type="entry name" value="PROKAR_LIPOPROTEIN"/>
    <property type="match status" value="1"/>
</dbReference>
<keyword evidence="6" id="KW-0862">Zinc</keyword>
<evidence type="ECO:0000256" key="7">
    <source>
        <dbReference type="ARBA" id="ARBA00023049"/>
    </source>
</evidence>
<evidence type="ECO:0000259" key="11">
    <source>
        <dbReference type="Pfam" id="PF05193"/>
    </source>
</evidence>
<keyword evidence="4" id="KW-0479">Metal-binding</keyword>
<feature type="domain" description="Peptidase M16 C-terminal" evidence="11">
    <location>
        <begin position="274"/>
        <end position="444"/>
    </location>
</feature>
<keyword evidence="3" id="KW-0645">Protease</keyword>
<dbReference type="InterPro" id="IPR001431">
    <property type="entry name" value="Pept_M16_Zn_BS"/>
</dbReference>
<feature type="domain" description="Peptidase M16 N-terminal" evidence="10">
    <location>
        <begin position="71"/>
        <end position="122"/>
    </location>
</feature>
<evidence type="ECO:0000256" key="1">
    <source>
        <dbReference type="ARBA" id="ARBA00001947"/>
    </source>
</evidence>
<evidence type="ECO:0000256" key="2">
    <source>
        <dbReference type="ARBA" id="ARBA00007261"/>
    </source>
</evidence>
<dbReference type="InterPro" id="IPR011765">
    <property type="entry name" value="Pept_M16_N"/>
</dbReference>
<dbReference type="PANTHER" id="PTHR43690:SF17">
    <property type="entry name" value="PROTEIN YHJJ"/>
    <property type="match status" value="1"/>
</dbReference>
<dbReference type="InterPro" id="IPR011249">
    <property type="entry name" value="Metalloenz_LuxS/M16"/>
</dbReference>
<keyword evidence="13" id="KW-1185">Reference proteome</keyword>
<dbReference type="Gene3D" id="3.30.830.10">
    <property type="entry name" value="Metalloenzyme, LuxS/M16 peptidase-like"/>
    <property type="match status" value="4"/>
</dbReference>
<dbReference type="Proteomes" id="UP000269412">
    <property type="component" value="Unassembled WGS sequence"/>
</dbReference>
<accession>A0A495E7P0</accession>
<reference evidence="12 13" key="1">
    <citation type="submission" date="2018-10" db="EMBL/GenBank/DDBJ databases">
        <title>Genomic Encyclopedia of Archaeal and Bacterial Type Strains, Phase II (KMG-II): from individual species to whole genera.</title>
        <authorList>
            <person name="Goeker M."/>
        </authorList>
    </citation>
    <scope>NUCLEOTIDE SEQUENCE [LARGE SCALE GENOMIC DNA]</scope>
    <source>
        <strain evidence="12 13">DSM 25230</strain>
    </source>
</reference>
<feature type="signal peptide" evidence="9">
    <location>
        <begin position="1"/>
        <end position="19"/>
    </location>
</feature>
<evidence type="ECO:0000256" key="3">
    <source>
        <dbReference type="ARBA" id="ARBA00022670"/>
    </source>
</evidence>
<keyword evidence="7" id="KW-0482">Metalloprotease</keyword>
<gene>
    <name evidence="12" type="ORF">CLV91_1662</name>
</gene>
<organism evidence="12 13">
    <name type="scientific">Maribacter vaceletii</name>
    <dbReference type="NCBI Taxonomy" id="1206816"/>
    <lineage>
        <taxon>Bacteria</taxon>
        <taxon>Pseudomonadati</taxon>
        <taxon>Bacteroidota</taxon>
        <taxon>Flavobacteriia</taxon>
        <taxon>Flavobacteriales</taxon>
        <taxon>Flavobacteriaceae</taxon>
        <taxon>Maribacter</taxon>
    </lineage>
</organism>
<feature type="chain" id="PRO_5019813784" evidence="9">
    <location>
        <begin position="20"/>
        <end position="996"/>
    </location>
</feature>
<dbReference type="GO" id="GO:0004222">
    <property type="term" value="F:metalloendopeptidase activity"/>
    <property type="evidence" value="ECO:0007669"/>
    <property type="project" value="InterPro"/>
</dbReference>
<dbReference type="Pfam" id="PF00675">
    <property type="entry name" value="Peptidase_M16"/>
    <property type="match status" value="1"/>
</dbReference>
<evidence type="ECO:0000256" key="9">
    <source>
        <dbReference type="SAM" id="SignalP"/>
    </source>
</evidence>
<keyword evidence="5" id="KW-0378">Hydrolase</keyword>
<dbReference type="Pfam" id="PF05193">
    <property type="entry name" value="Peptidase_M16_C"/>
    <property type="match status" value="2"/>
</dbReference>
<dbReference type="PANTHER" id="PTHR43690">
    <property type="entry name" value="NARDILYSIN"/>
    <property type="match status" value="1"/>
</dbReference>
<proteinExistence type="inferred from homology"/>
<dbReference type="AlphaFoldDB" id="A0A495E7P0"/>
<protein>
    <submittedName>
        <fullName evidence="12">Putative Zn-dependent peptidase</fullName>
    </submittedName>
</protein>
<dbReference type="EMBL" id="RBIQ01000008">
    <property type="protein sequence ID" value="RKR12950.1"/>
    <property type="molecule type" value="Genomic_DNA"/>
</dbReference>
<keyword evidence="9" id="KW-0732">Signal</keyword>
<dbReference type="InterPro" id="IPR007863">
    <property type="entry name" value="Peptidase_M16_C"/>
</dbReference>
<dbReference type="GO" id="GO:0006508">
    <property type="term" value="P:proteolysis"/>
    <property type="evidence" value="ECO:0007669"/>
    <property type="project" value="UniProtKB-KW"/>
</dbReference>
<sequence>MTFKYLIKMKKLVLSTAFAFLFLLACKIDSKKEAYSSSITKDANGFTYESFNNDPTGLRLYTLDNGLKVYLGKNTEEPKIQTLIAVRAGSKYDPADNTGLAHYLEHMVFKGTDKIGTQDFEKEKVFLNQISDLYEAHKAESDTIKKKDIYKKIDSVSLLASNISIANEYDKMVSSLGAEGTNAFTSNEQTVYVNKIPSNEVDKWLQVESERFKTLVLRLFHTELEAVYEEFNRGQDSDGRKQYFAVLEGLYPNHPYGTQSTIGKSEHLKNPSMKAIHNYFDTYYVPNNMAVIMVGDLDFEVTIKKINNSFGDYTSKEVSHPTFPEEIPLANPIKKEVYGPTAESIYVAFRTKGKGDKEEVMVTLIDYMLANSNAGLIDLNLNQKQMVQSASSFTNFNNDYGFHLLYGTPKQGQTLDQVKNLLLEQLEKIKKGEFEDWLLDAVVNDLRLSKIKSFENSSSTAYEYLGAFIGFQDWNKRLSMLDEMKKITKEEVVLFANELYADNYVEVHKIKGEDKSIVKVENPGITPIKINRDKESDFIKGFNKLTSPDLKPQFVDYKSAIKETKTKNGLNVSYIENPNNDIFNMSIIFDMGKDNDPMVSLAAGYLDYLGTDKYTPEELKQEFYKIGISYSVTAKDDKTYVGISGLKENLNGGLVLLEHLWNNAVPDQESYDKYVDKILKGRQDSKTQKGNIFWNGLMNYSKYGENSRLRDIYTMTELRAITPLELVDKVKALRNYKQRIFYYGKDVDNAIASLDKNHNVNVASLKDYPERKKYEEKETGGNVYFVDYDMVQSEILLLAKGAEFDAEKMAVSRLFNTYFGSGLSSIVFQEIRESKSLAYSAFSSYSNAREKGNSDYVMAYVGTQANKLPEAVDAMMELMTTMPEAEEQFNQAKEATLKKIAAERITKSNIFWTYESLKKRGFENDNREALYNAIKNMTLNDLKTFFNTNIKGENYNVMVIGNKKDIDFKALKKLGDIKEMDIDEIFNFEKSAPVKG</sequence>
<comment type="cofactor">
    <cofactor evidence="1">
        <name>Zn(2+)</name>
        <dbReference type="ChEBI" id="CHEBI:29105"/>
    </cofactor>
</comment>
<comment type="caution">
    <text evidence="12">The sequence shown here is derived from an EMBL/GenBank/DDBJ whole genome shotgun (WGS) entry which is preliminary data.</text>
</comment>
<evidence type="ECO:0000259" key="10">
    <source>
        <dbReference type="Pfam" id="PF00675"/>
    </source>
</evidence>
<dbReference type="InterPro" id="IPR050626">
    <property type="entry name" value="Peptidase_M16"/>
</dbReference>
<name>A0A495E7P0_9FLAO</name>
<dbReference type="PROSITE" id="PS00143">
    <property type="entry name" value="INSULINASE"/>
    <property type="match status" value="1"/>
</dbReference>
<evidence type="ECO:0000313" key="13">
    <source>
        <dbReference type="Proteomes" id="UP000269412"/>
    </source>
</evidence>
<evidence type="ECO:0000256" key="4">
    <source>
        <dbReference type="ARBA" id="ARBA00022723"/>
    </source>
</evidence>
<evidence type="ECO:0000313" key="12">
    <source>
        <dbReference type="EMBL" id="RKR12950.1"/>
    </source>
</evidence>
<evidence type="ECO:0000256" key="6">
    <source>
        <dbReference type="ARBA" id="ARBA00022833"/>
    </source>
</evidence>
<dbReference type="GO" id="GO:0046872">
    <property type="term" value="F:metal ion binding"/>
    <property type="evidence" value="ECO:0007669"/>
    <property type="project" value="UniProtKB-KW"/>
</dbReference>
<feature type="domain" description="Peptidase M16 C-terminal" evidence="11">
    <location>
        <begin position="769"/>
        <end position="894"/>
    </location>
</feature>
<dbReference type="SUPFAM" id="SSF63411">
    <property type="entry name" value="LuxS/MPP-like metallohydrolase"/>
    <property type="match status" value="4"/>
</dbReference>
<evidence type="ECO:0000256" key="5">
    <source>
        <dbReference type="ARBA" id="ARBA00022801"/>
    </source>
</evidence>